<evidence type="ECO:0000313" key="1">
    <source>
        <dbReference type="EMBL" id="DAE21935.1"/>
    </source>
</evidence>
<proteinExistence type="predicted"/>
<protein>
    <submittedName>
        <fullName evidence="1">Uncharacterized protein</fullName>
    </submittedName>
</protein>
<dbReference type="EMBL" id="BK015721">
    <property type="protein sequence ID" value="DAE21935.1"/>
    <property type="molecule type" value="Genomic_DNA"/>
</dbReference>
<accession>A0A8S5QRP1</accession>
<reference evidence="1" key="1">
    <citation type="journal article" date="2021" name="Proc. Natl. Acad. Sci. U.S.A.">
        <title>A Catalog of Tens of Thousands of Viruses from Human Metagenomes Reveals Hidden Associations with Chronic Diseases.</title>
        <authorList>
            <person name="Tisza M.J."/>
            <person name="Buck C.B."/>
        </authorList>
    </citation>
    <scope>NUCLEOTIDE SEQUENCE</scope>
    <source>
        <strain evidence="1">CtOWj17</strain>
    </source>
</reference>
<organism evidence="1">
    <name type="scientific">Siphoviridae sp. ctOWj17</name>
    <dbReference type="NCBI Taxonomy" id="2826312"/>
    <lineage>
        <taxon>Viruses</taxon>
        <taxon>Duplodnaviria</taxon>
        <taxon>Heunggongvirae</taxon>
        <taxon>Uroviricota</taxon>
        <taxon>Caudoviricetes</taxon>
    </lineage>
</organism>
<name>A0A8S5QRP1_9CAUD</name>
<sequence>MGERRYPREIHHREARVLLRDGQMHRLKVWKKSTGEILLYPRAIYIGSHTNGRMTRVRLFPSGEIREFNNFLLFEIDDMQVFL</sequence>